<dbReference type="GO" id="GO:0004715">
    <property type="term" value="F:non-membrane spanning protein tyrosine kinase activity"/>
    <property type="evidence" value="ECO:0007669"/>
    <property type="project" value="UniProtKB-EC"/>
</dbReference>
<evidence type="ECO:0000256" key="8">
    <source>
        <dbReference type="SAM" id="Phobius"/>
    </source>
</evidence>
<dbReference type="EMBL" id="JAJTTC010000007">
    <property type="protein sequence ID" value="MCF0064314.1"/>
    <property type="molecule type" value="Genomic_DNA"/>
</dbReference>
<dbReference type="Gene3D" id="3.40.50.300">
    <property type="entry name" value="P-loop containing nucleotide triphosphate hydrolases"/>
    <property type="match status" value="1"/>
</dbReference>
<feature type="transmembrane region" description="Helical" evidence="8">
    <location>
        <begin position="31"/>
        <end position="49"/>
    </location>
</feature>
<evidence type="ECO:0000259" key="10">
    <source>
        <dbReference type="Pfam" id="PF02706"/>
    </source>
</evidence>
<comment type="subcellular location">
    <subcellularLocation>
        <location evidence="1">Cell membrane</location>
        <topology evidence="1">Multi-pass membrane protein</topology>
    </subcellularLocation>
</comment>
<dbReference type="Pfam" id="PF02706">
    <property type="entry name" value="Wzz"/>
    <property type="match status" value="1"/>
</dbReference>
<dbReference type="SUPFAM" id="SSF52540">
    <property type="entry name" value="P-loop containing nucleoside triphosphate hydrolases"/>
    <property type="match status" value="1"/>
</dbReference>
<accession>A0A9X1THB4</accession>
<dbReference type="PANTHER" id="PTHR32309:SF13">
    <property type="entry name" value="FERRIC ENTEROBACTIN TRANSPORT PROTEIN FEPE"/>
    <property type="match status" value="1"/>
</dbReference>
<evidence type="ECO:0000256" key="3">
    <source>
        <dbReference type="ARBA" id="ARBA00022692"/>
    </source>
</evidence>
<keyword evidence="5" id="KW-0067">ATP-binding</keyword>
<reference evidence="12" key="1">
    <citation type="submission" date="2021-12" db="EMBL/GenBank/DDBJ databases">
        <title>Novel species in genus Dyadobacter.</title>
        <authorList>
            <person name="Ma C."/>
        </authorList>
    </citation>
    <scope>NUCLEOTIDE SEQUENCE</scope>
    <source>
        <strain evidence="12">LJ419</strain>
    </source>
</reference>
<proteinExistence type="predicted"/>
<evidence type="ECO:0000256" key="4">
    <source>
        <dbReference type="ARBA" id="ARBA00022741"/>
    </source>
</evidence>
<keyword evidence="12" id="KW-0808">Transferase</keyword>
<comment type="caution">
    <text evidence="12">The sequence shown here is derived from an EMBL/GenBank/DDBJ whole genome shotgun (WGS) entry which is preliminary data.</text>
</comment>
<evidence type="ECO:0000259" key="11">
    <source>
        <dbReference type="Pfam" id="PF13807"/>
    </source>
</evidence>
<dbReference type="InterPro" id="IPR027417">
    <property type="entry name" value="P-loop_NTPase"/>
</dbReference>
<keyword evidence="13" id="KW-1185">Reference proteome</keyword>
<name>A0A9X1THB4_9BACT</name>
<feature type="domain" description="CobQ/CobB/MinD/ParA nucleotide binding" evidence="9">
    <location>
        <begin position="578"/>
        <end position="749"/>
    </location>
</feature>
<feature type="domain" description="Tyrosine-protein kinase G-rich" evidence="11">
    <location>
        <begin position="434"/>
        <end position="513"/>
    </location>
</feature>
<evidence type="ECO:0000256" key="6">
    <source>
        <dbReference type="ARBA" id="ARBA00022989"/>
    </source>
</evidence>
<dbReference type="NCBIfam" id="TIGR01007">
    <property type="entry name" value="eps_fam"/>
    <property type="match status" value="1"/>
</dbReference>
<keyword evidence="7 8" id="KW-0472">Membrane</keyword>
<dbReference type="InterPro" id="IPR002586">
    <property type="entry name" value="CobQ/CobB/MinD/ParA_Nub-bd_dom"/>
</dbReference>
<feature type="domain" description="Polysaccharide chain length determinant N-terminal" evidence="10">
    <location>
        <begin position="28"/>
        <end position="111"/>
    </location>
</feature>
<dbReference type="CDD" id="cd05387">
    <property type="entry name" value="BY-kinase"/>
    <property type="match status" value="1"/>
</dbReference>
<gene>
    <name evidence="12" type="ORF">LXM26_22550</name>
</gene>
<dbReference type="InterPro" id="IPR050445">
    <property type="entry name" value="Bact_polysacc_biosynth/exp"/>
</dbReference>
<evidence type="ECO:0000313" key="12">
    <source>
        <dbReference type="EMBL" id="MCF0064314.1"/>
    </source>
</evidence>
<dbReference type="AlphaFoldDB" id="A0A9X1THB4"/>
<dbReference type="Pfam" id="PF01656">
    <property type="entry name" value="CbiA"/>
    <property type="match status" value="1"/>
</dbReference>
<evidence type="ECO:0000256" key="1">
    <source>
        <dbReference type="ARBA" id="ARBA00004651"/>
    </source>
</evidence>
<dbReference type="Pfam" id="PF13807">
    <property type="entry name" value="GNVR"/>
    <property type="match status" value="1"/>
</dbReference>
<protein>
    <submittedName>
        <fullName evidence="12">Polysaccharide biosynthesis tyrosine autokinase</fullName>
        <ecNumber evidence="12">2.7.10.2</ecNumber>
    </submittedName>
</protein>
<dbReference type="Proteomes" id="UP001139000">
    <property type="component" value="Unassembled WGS sequence"/>
</dbReference>
<keyword evidence="2" id="KW-1003">Cell membrane</keyword>
<evidence type="ECO:0000313" key="13">
    <source>
        <dbReference type="Proteomes" id="UP001139000"/>
    </source>
</evidence>
<keyword evidence="4" id="KW-0547">Nucleotide-binding</keyword>
<dbReference type="InterPro" id="IPR005702">
    <property type="entry name" value="Wzc-like_C"/>
</dbReference>
<dbReference type="InterPro" id="IPR032807">
    <property type="entry name" value="GNVR"/>
</dbReference>
<dbReference type="InterPro" id="IPR003856">
    <property type="entry name" value="LPS_length_determ_N"/>
</dbReference>
<evidence type="ECO:0000256" key="5">
    <source>
        <dbReference type="ARBA" id="ARBA00022840"/>
    </source>
</evidence>
<dbReference type="PANTHER" id="PTHR32309">
    <property type="entry name" value="TYROSINE-PROTEIN KINASE"/>
    <property type="match status" value="1"/>
</dbReference>
<keyword evidence="6 8" id="KW-1133">Transmembrane helix</keyword>
<dbReference type="RefSeq" id="WP_234657248.1">
    <property type="nucleotide sequence ID" value="NZ_CP094997.1"/>
</dbReference>
<organism evidence="12 13">
    <name type="scientific">Dyadobacter chenwenxiniae</name>
    <dbReference type="NCBI Taxonomy" id="2906456"/>
    <lineage>
        <taxon>Bacteria</taxon>
        <taxon>Pseudomonadati</taxon>
        <taxon>Bacteroidota</taxon>
        <taxon>Cytophagia</taxon>
        <taxon>Cytophagales</taxon>
        <taxon>Spirosomataceae</taxon>
        <taxon>Dyadobacter</taxon>
    </lineage>
</organism>
<evidence type="ECO:0000256" key="7">
    <source>
        <dbReference type="ARBA" id="ARBA00023136"/>
    </source>
</evidence>
<dbReference type="GO" id="GO:0005524">
    <property type="term" value="F:ATP binding"/>
    <property type="evidence" value="ECO:0007669"/>
    <property type="project" value="UniProtKB-KW"/>
</dbReference>
<evidence type="ECO:0000256" key="2">
    <source>
        <dbReference type="ARBA" id="ARBA00022475"/>
    </source>
</evidence>
<evidence type="ECO:0000259" key="9">
    <source>
        <dbReference type="Pfam" id="PF01656"/>
    </source>
</evidence>
<keyword evidence="3 8" id="KW-0812">Transmembrane</keyword>
<sequence>MQVNRLDIDTNSNSDNLRNAMLLLHSARNHWRWIAFSLVLSLAIAFIYLRYITPQYLITASILVRDDAKGSEFGDTAFLESMGLSSVKSSVDNEVEILKSRTLMESVVEDLQLNVRYFSTGRLKTTELYDKSPFKLTLIHPTNSRNAKSATYFLTIGKKNHFELHYTAQTYKGTFGTAITIPDGQVTLERTSNIFNPDDQYAIEIQDQEQLVDQYRKALTVSPTNKLVSTVNLSLNEMLPKKGEAILERLLINYFKTSIEEKNRIADSTLAFINKNLHEVSIELADSERAIEIFQTSHHITDFSEDIRQLLTQSGDYQREENKYNVQSQIVNALLHFLRTNPKHIVPAQLFVQDPGFLPLIEKYNELQLAVTKGLITINKSHPDIRSQHAQLDHLRKDLIANIISQHNDLQVGLTSIANYKAKVSRKLDQIPATERKLLEVKRQQQIKQELYILLLKKRVETSISKSSTLANARIIDKPKSGANPVKPNRQLVILMSGFIGIAFPLAVVHLKNILNTRITDISDITTQLNLNVLAEISHEHGPEKSILFNAQSQVAEQFRVLRTNIQFLGIAKQNQVILLTSSMSGEGKSFIAVNLCGSLALTGKSVLLLELDLRRPRMAKELALQEEGFTNWLSSDRDLQAFTQKALSNNTFDVITAGHIPPNPSELLALPKVNEVIQTLKVKYDFIILDTPPIGLVTDARLLSHIANLSLYIVRQGLTYKNQLGIIREIQNQNQLRGLHLILNDIRETPGYNYGYGYYASKKPYFFTDLKRNLFKS</sequence>
<dbReference type="EC" id="2.7.10.2" evidence="12"/>
<dbReference type="GO" id="GO:0005886">
    <property type="term" value="C:plasma membrane"/>
    <property type="evidence" value="ECO:0007669"/>
    <property type="project" value="UniProtKB-SubCell"/>
</dbReference>